<evidence type="ECO:0000256" key="1">
    <source>
        <dbReference type="ARBA" id="ARBA00022723"/>
    </source>
</evidence>
<dbReference type="AlphaFoldDB" id="A0A9D1KXK6"/>
<reference evidence="5" key="2">
    <citation type="journal article" date="2021" name="PeerJ">
        <title>Extensive microbial diversity within the chicken gut microbiome revealed by metagenomics and culture.</title>
        <authorList>
            <person name="Gilroy R."/>
            <person name="Ravi A."/>
            <person name="Getino M."/>
            <person name="Pursley I."/>
            <person name="Horton D.L."/>
            <person name="Alikhan N.F."/>
            <person name="Baker D."/>
            <person name="Gharbi K."/>
            <person name="Hall N."/>
            <person name="Watson M."/>
            <person name="Adriaenssens E.M."/>
            <person name="Foster-Nyarko E."/>
            <person name="Jarju S."/>
            <person name="Secka A."/>
            <person name="Antonio M."/>
            <person name="Oren A."/>
            <person name="Chaudhuri R.R."/>
            <person name="La Ragione R."/>
            <person name="Hildebrand F."/>
            <person name="Pallen M.J."/>
        </authorList>
    </citation>
    <scope>NUCLEOTIDE SEQUENCE</scope>
    <source>
        <strain evidence="5">CHK187-14744</strain>
    </source>
</reference>
<dbReference type="CDD" id="cd19100">
    <property type="entry name" value="AKR_unchar"/>
    <property type="match status" value="1"/>
</dbReference>
<evidence type="ECO:0000256" key="3">
    <source>
        <dbReference type="ARBA" id="ARBA00023014"/>
    </source>
</evidence>
<gene>
    <name evidence="5" type="ORF">IAB63_05045</name>
</gene>
<keyword evidence="1" id="KW-0479">Metal-binding</keyword>
<dbReference type="PROSITE" id="PS51379">
    <property type="entry name" value="4FE4S_FER_2"/>
    <property type="match status" value="1"/>
</dbReference>
<accession>A0A9D1KXK6</accession>
<dbReference type="InterPro" id="IPR036812">
    <property type="entry name" value="NAD(P)_OxRdtase_dom_sf"/>
</dbReference>
<dbReference type="GO" id="GO:0051536">
    <property type="term" value="F:iron-sulfur cluster binding"/>
    <property type="evidence" value="ECO:0007669"/>
    <property type="project" value="UniProtKB-KW"/>
</dbReference>
<keyword evidence="3" id="KW-0411">Iron-sulfur</keyword>
<evidence type="ECO:0000256" key="2">
    <source>
        <dbReference type="ARBA" id="ARBA00023004"/>
    </source>
</evidence>
<dbReference type="PANTHER" id="PTHR43312:SF1">
    <property type="entry name" value="NADP-DEPENDENT OXIDOREDUCTASE DOMAIN-CONTAINING PROTEIN"/>
    <property type="match status" value="1"/>
</dbReference>
<dbReference type="InterPro" id="IPR023210">
    <property type="entry name" value="NADP_OxRdtase_dom"/>
</dbReference>
<dbReference type="SUPFAM" id="SSF46548">
    <property type="entry name" value="alpha-helical ferredoxin"/>
    <property type="match status" value="1"/>
</dbReference>
<comment type="caution">
    <text evidence="5">The sequence shown here is derived from an EMBL/GenBank/DDBJ whole genome shotgun (WGS) entry which is preliminary data.</text>
</comment>
<dbReference type="Proteomes" id="UP000824164">
    <property type="component" value="Unassembled WGS sequence"/>
</dbReference>
<keyword evidence="2" id="KW-0408">Iron</keyword>
<name>A0A9D1KXK6_9FIRM</name>
<dbReference type="Pfam" id="PF00248">
    <property type="entry name" value="Aldo_ket_red"/>
    <property type="match status" value="1"/>
</dbReference>
<dbReference type="InterPro" id="IPR017896">
    <property type="entry name" value="4Fe4S_Fe-S-bd"/>
</dbReference>
<protein>
    <submittedName>
        <fullName evidence="5">Aldo/keto reductase</fullName>
    </submittedName>
</protein>
<evidence type="ECO:0000313" key="5">
    <source>
        <dbReference type="EMBL" id="HIU02600.1"/>
    </source>
</evidence>
<reference evidence="5" key="1">
    <citation type="submission" date="2020-10" db="EMBL/GenBank/DDBJ databases">
        <authorList>
            <person name="Gilroy R."/>
        </authorList>
    </citation>
    <scope>NUCLEOTIDE SEQUENCE</scope>
    <source>
        <strain evidence="5">CHK187-14744</strain>
    </source>
</reference>
<dbReference type="Pfam" id="PF13534">
    <property type="entry name" value="Fer4_17"/>
    <property type="match status" value="1"/>
</dbReference>
<dbReference type="SUPFAM" id="SSF51430">
    <property type="entry name" value="NAD(P)-linked oxidoreductase"/>
    <property type="match status" value="1"/>
</dbReference>
<proteinExistence type="predicted"/>
<feature type="domain" description="4Fe-4S ferredoxin-type" evidence="4">
    <location>
        <begin position="297"/>
        <end position="326"/>
    </location>
</feature>
<dbReference type="GO" id="GO:0046872">
    <property type="term" value="F:metal ion binding"/>
    <property type="evidence" value="ECO:0007669"/>
    <property type="project" value="UniProtKB-KW"/>
</dbReference>
<dbReference type="InterPro" id="IPR053135">
    <property type="entry name" value="AKR2_Oxidoreductase"/>
</dbReference>
<dbReference type="Gene3D" id="3.20.20.100">
    <property type="entry name" value="NADP-dependent oxidoreductase domain"/>
    <property type="match status" value="1"/>
</dbReference>
<evidence type="ECO:0000259" key="4">
    <source>
        <dbReference type="PROSITE" id="PS51379"/>
    </source>
</evidence>
<evidence type="ECO:0000313" key="6">
    <source>
        <dbReference type="Proteomes" id="UP000824164"/>
    </source>
</evidence>
<dbReference type="EMBL" id="DVLT01000035">
    <property type="protein sequence ID" value="HIU02600.1"/>
    <property type="molecule type" value="Genomic_DNA"/>
</dbReference>
<dbReference type="PANTHER" id="PTHR43312">
    <property type="entry name" value="D-THREO-ALDOSE 1-DEHYDROGENASE"/>
    <property type="match status" value="1"/>
</dbReference>
<dbReference type="PROSITE" id="PS00198">
    <property type="entry name" value="4FE4S_FER_1"/>
    <property type="match status" value="1"/>
</dbReference>
<sequence>MKQTILGKTGLKISRMGFGGIPIQRIDAAGTKELVKKMVSNGINYIDTARGYTVSEAFLGEALEGYRDHFVLATKSMARTKEAMEADIATSLKNLRTDHIDLYQIHNPTLEQLETVMGEGGALEALQAAVVSGKVGHIGLTAHSTAVFERALELPWVETIMFPYNIVENQGEGLIRKCKEKNIGFIAMKPLAGGAIEDAALALRYVCSNPDVTVVIPGMYDVKEMDENIAASEDDSPLSGEELEKAEAVRKSLGTNFCRRCNYCQPCTKGISISNCFLFQGYLDRYGLADWAKSRYAALEVKAGECIGCGICETRCPYQLPIREMLKKCAEAFGA</sequence>
<dbReference type="InterPro" id="IPR017900">
    <property type="entry name" value="4Fe4S_Fe_S_CS"/>
</dbReference>
<organism evidence="5 6">
    <name type="scientific">Candidatus Onthocola gallistercoris</name>
    <dbReference type="NCBI Taxonomy" id="2840876"/>
    <lineage>
        <taxon>Bacteria</taxon>
        <taxon>Bacillati</taxon>
        <taxon>Bacillota</taxon>
        <taxon>Bacilli</taxon>
        <taxon>Candidatus Onthocola</taxon>
    </lineage>
</organism>